<dbReference type="OrthoDB" id="9779041at2"/>
<keyword evidence="3" id="KW-1185">Reference proteome</keyword>
<dbReference type="RefSeq" id="WP_145388417.1">
    <property type="nucleotide sequence ID" value="NZ_CP037423.1"/>
</dbReference>
<dbReference type="Pfam" id="PF16363">
    <property type="entry name" value="GDP_Man_Dehyd"/>
    <property type="match status" value="1"/>
</dbReference>
<dbReference type="NCBIfam" id="TIGR02622">
    <property type="entry name" value="CDP_4_6_dhtase"/>
    <property type="match status" value="1"/>
</dbReference>
<dbReference type="Gene3D" id="3.90.25.10">
    <property type="entry name" value="UDP-galactose 4-epimerase, domain 1"/>
    <property type="match status" value="1"/>
</dbReference>
<evidence type="ECO:0000313" key="2">
    <source>
        <dbReference type="EMBL" id="QDV44012.1"/>
    </source>
</evidence>
<dbReference type="GO" id="GO:0047733">
    <property type="term" value="F:CDP-glucose 4,6-dehydratase activity"/>
    <property type="evidence" value="ECO:0007669"/>
    <property type="project" value="UniProtKB-EC"/>
</dbReference>
<dbReference type="InterPro" id="IPR036291">
    <property type="entry name" value="NAD(P)-bd_dom_sf"/>
</dbReference>
<dbReference type="InterPro" id="IPR016040">
    <property type="entry name" value="NAD(P)-bd_dom"/>
</dbReference>
<accession>A0A518HT42</accession>
<feature type="domain" description="NAD(P)-binding" evidence="1">
    <location>
        <begin position="16"/>
        <end position="332"/>
    </location>
</feature>
<dbReference type="EC" id="4.2.1.45" evidence="2"/>
<evidence type="ECO:0000259" key="1">
    <source>
        <dbReference type="Pfam" id="PF16363"/>
    </source>
</evidence>
<dbReference type="SUPFAM" id="SSF51735">
    <property type="entry name" value="NAD(P)-binding Rossmann-fold domains"/>
    <property type="match status" value="1"/>
</dbReference>
<dbReference type="Proteomes" id="UP000319004">
    <property type="component" value="Chromosome"/>
</dbReference>
<dbReference type="InterPro" id="IPR013445">
    <property type="entry name" value="CDP_4_6_deHydtase"/>
</dbReference>
<reference evidence="2 3" key="1">
    <citation type="submission" date="2019-03" db="EMBL/GenBank/DDBJ databases">
        <title>Deep-cultivation of Planctomycetes and their phenomic and genomic characterization uncovers novel biology.</title>
        <authorList>
            <person name="Wiegand S."/>
            <person name="Jogler M."/>
            <person name="Boedeker C."/>
            <person name="Pinto D."/>
            <person name="Vollmers J."/>
            <person name="Rivas-Marin E."/>
            <person name="Kohn T."/>
            <person name="Peeters S.H."/>
            <person name="Heuer A."/>
            <person name="Rast P."/>
            <person name="Oberbeckmann S."/>
            <person name="Bunk B."/>
            <person name="Jeske O."/>
            <person name="Meyerdierks A."/>
            <person name="Storesund J.E."/>
            <person name="Kallscheuer N."/>
            <person name="Luecker S."/>
            <person name="Lage O.M."/>
            <person name="Pohl T."/>
            <person name="Merkel B.J."/>
            <person name="Hornburger P."/>
            <person name="Mueller R.-W."/>
            <person name="Bruemmer F."/>
            <person name="Labrenz M."/>
            <person name="Spormann A.M."/>
            <person name="Op den Camp H."/>
            <person name="Overmann J."/>
            <person name="Amann R."/>
            <person name="Jetten M.S.M."/>
            <person name="Mascher T."/>
            <person name="Medema M.H."/>
            <person name="Devos D.P."/>
            <person name="Kaster A.-K."/>
            <person name="Ovreas L."/>
            <person name="Rohde M."/>
            <person name="Galperin M.Y."/>
            <person name="Jogler C."/>
        </authorList>
    </citation>
    <scope>NUCLEOTIDE SEQUENCE [LARGE SCALE GENOMIC DNA]</scope>
    <source>
        <strain evidence="2 3">Enr13</strain>
    </source>
</reference>
<gene>
    <name evidence="2" type="primary">rfbG</name>
    <name evidence="2" type="ORF">Enr13x_38730</name>
</gene>
<dbReference type="EMBL" id="CP037423">
    <property type="protein sequence ID" value="QDV44012.1"/>
    <property type="molecule type" value="Genomic_DNA"/>
</dbReference>
<dbReference type="KEGG" id="snep:Enr13x_38730"/>
<dbReference type="PANTHER" id="PTHR43000">
    <property type="entry name" value="DTDP-D-GLUCOSE 4,6-DEHYDRATASE-RELATED"/>
    <property type="match status" value="1"/>
</dbReference>
<evidence type="ECO:0000313" key="3">
    <source>
        <dbReference type="Proteomes" id="UP000319004"/>
    </source>
</evidence>
<organism evidence="2 3">
    <name type="scientific">Stieleria neptunia</name>
    <dbReference type="NCBI Taxonomy" id="2527979"/>
    <lineage>
        <taxon>Bacteria</taxon>
        <taxon>Pseudomonadati</taxon>
        <taxon>Planctomycetota</taxon>
        <taxon>Planctomycetia</taxon>
        <taxon>Pirellulales</taxon>
        <taxon>Pirellulaceae</taxon>
        <taxon>Stieleria</taxon>
    </lineage>
</organism>
<proteinExistence type="predicted"/>
<keyword evidence="2" id="KW-0456">Lyase</keyword>
<sequence>MNFVEQQIFRGKRVFLTGHTGFKGSWMALWLHQLGAEVTGYALQPPSNPSHFEAADVQSSLAHHHLADIRDADRINAAMKLADPDIVIHLAAQSVVRTGYAIPRETFDVNVMGTIGVLDAIRALDKPCAALMITSDKCYENVEQVWGYREHDALGEHDPYGGSKGAAEIAIRTYRHSFFPVDRIARHGVRLASARAGNVIGGGDWTKDALIVDVVAALSQDQPIHLRSPHALRPWQHVLQCLSGYLTIAARLLGDDAADYCSAWNIGPLPGNELPVQQVVEHFIRCWGDGQCVDASDPNQLPEANILRLCIDKAIWKLGWRPRWSVYETLEKTVDWYRAYLADPDSIRDVSLGQIRHYEQALAGDHQTLQAAQRS</sequence>
<dbReference type="AlphaFoldDB" id="A0A518HT42"/>
<protein>
    <submittedName>
        <fullName evidence="2">CDP-glucose 4,6-dehydratase</fullName>
        <ecNumber evidence="2">4.2.1.45</ecNumber>
    </submittedName>
</protein>
<name>A0A518HT42_9BACT</name>
<dbReference type="Gene3D" id="3.40.50.720">
    <property type="entry name" value="NAD(P)-binding Rossmann-like Domain"/>
    <property type="match status" value="1"/>
</dbReference>